<accession>A0A9N9EUP7</accession>
<dbReference type="AlphaFoldDB" id="A0A9N9EUP7"/>
<dbReference type="OrthoDB" id="2445244at2759"/>
<dbReference type="EMBL" id="CAJVQA010009572">
    <property type="protein sequence ID" value="CAG8687362.1"/>
    <property type="molecule type" value="Genomic_DNA"/>
</dbReference>
<keyword evidence="3" id="KW-1185">Reference proteome</keyword>
<evidence type="ECO:0000313" key="2">
    <source>
        <dbReference type="EMBL" id="CAG8687362.1"/>
    </source>
</evidence>
<evidence type="ECO:0000256" key="1">
    <source>
        <dbReference type="SAM" id="MobiDB-lite"/>
    </source>
</evidence>
<feature type="non-terminal residue" evidence="2">
    <location>
        <position position="494"/>
    </location>
</feature>
<gene>
    <name evidence="2" type="ORF">CPELLU_LOCUS11096</name>
</gene>
<comment type="caution">
    <text evidence="2">The sequence shown here is derived from an EMBL/GenBank/DDBJ whole genome shotgun (WGS) entry which is preliminary data.</text>
</comment>
<dbReference type="Proteomes" id="UP000789759">
    <property type="component" value="Unassembled WGS sequence"/>
</dbReference>
<reference evidence="2" key="1">
    <citation type="submission" date="2021-06" db="EMBL/GenBank/DDBJ databases">
        <authorList>
            <person name="Kallberg Y."/>
            <person name="Tangrot J."/>
            <person name="Rosling A."/>
        </authorList>
    </citation>
    <scope>NUCLEOTIDE SEQUENCE</scope>
    <source>
        <strain evidence="2">FL966</strain>
    </source>
</reference>
<evidence type="ECO:0000313" key="3">
    <source>
        <dbReference type="Proteomes" id="UP000789759"/>
    </source>
</evidence>
<organism evidence="2 3">
    <name type="scientific">Cetraspora pellucida</name>
    <dbReference type="NCBI Taxonomy" id="1433469"/>
    <lineage>
        <taxon>Eukaryota</taxon>
        <taxon>Fungi</taxon>
        <taxon>Fungi incertae sedis</taxon>
        <taxon>Mucoromycota</taxon>
        <taxon>Glomeromycotina</taxon>
        <taxon>Glomeromycetes</taxon>
        <taxon>Diversisporales</taxon>
        <taxon>Gigasporaceae</taxon>
        <taxon>Cetraspora</taxon>
    </lineage>
</organism>
<name>A0A9N9EUP7_9GLOM</name>
<feature type="region of interest" description="Disordered" evidence="1">
    <location>
        <begin position="472"/>
        <end position="494"/>
    </location>
</feature>
<protein>
    <submittedName>
        <fullName evidence="2">14153_t:CDS:1</fullName>
    </submittedName>
</protein>
<proteinExistence type="predicted"/>
<sequence length="494" mass="56918">MESHLALHCKGEVSDNIKHYYLIEVAKQNDKINNNDSDNETLLKAFVCAGITFSVIDNLFVYDLFSILEPGYTPPGRVTLAERAIYNIEARTATLADCFISLVKIAVAINRIPLNNVFCESAIVIFNKRYAKYDIEPYLLTYFLHPEYRESMAKIHSFYISNLKNKLKYYDKELSESELYDSALALTTYTAVENNNITLKQHKNTLESIQLRNEKLQISFIVDLSHSDFGEQSNFEEISHTMYTTQRSGNMDFDPIEIVEKTFKANKKRQEIQKKITNTYHLLTFANMTTDMTILLVFFSPNIRAQPQQRPKTRGFWIDIFPNLADNEVFSCEAPNSIPVWKQIAIVLWWFANRTGIQVLEQTLGISQGSVCHFTDRFLKALLDIEQEKIIWPQESKLATITQEFEHKISGLENNLLNVIGAMNGSHIPIHPPSKNGFRFVNHKNFYFINLLGVVDYLGCFTYVHIGEADNEVEEDNEDNTDEYTDENEKDNIA</sequence>